<evidence type="ECO:0000256" key="1">
    <source>
        <dbReference type="SAM" id="MobiDB-lite"/>
    </source>
</evidence>
<keyword evidence="2" id="KW-0472">Membrane</keyword>
<protein>
    <submittedName>
        <fullName evidence="3">YtxH domain-containing protein</fullName>
    </submittedName>
</protein>
<evidence type="ECO:0000256" key="2">
    <source>
        <dbReference type="SAM" id="Phobius"/>
    </source>
</evidence>
<dbReference type="Pfam" id="PF12732">
    <property type="entry name" value="YtxH"/>
    <property type="match status" value="1"/>
</dbReference>
<accession>A0ABT4X4R6</accession>
<comment type="caution">
    <text evidence="3">The sequence shown here is derived from an EMBL/GenBank/DDBJ whole genome shotgun (WGS) entry which is preliminary data.</text>
</comment>
<name>A0ABT4X4R6_9BACI</name>
<dbReference type="InterPro" id="IPR052928">
    <property type="entry name" value="Desiccation-related_membrane"/>
</dbReference>
<dbReference type="PANTHER" id="PTHR35792">
    <property type="entry name" value="GENERAL STRESS PROTEIN"/>
    <property type="match status" value="1"/>
</dbReference>
<keyword evidence="2" id="KW-0812">Transmembrane</keyword>
<dbReference type="PANTHER" id="PTHR35792:SF1">
    <property type="entry name" value="SLL0268 PROTEIN"/>
    <property type="match status" value="1"/>
</dbReference>
<dbReference type="RefSeq" id="WP_271341114.1">
    <property type="nucleotide sequence ID" value="NZ_JAQKAB010000007.1"/>
</dbReference>
<dbReference type="Proteomes" id="UP001211894">
    <property type="component" value="Unassembled WGS sequence"/>
</dbReference>
<keyword evidence="2" id="KW-1133">Transmembrane helix</keyword>
<feature type="region of interest" description="Disordered" evidence="1">
    <location>
        <begin position="97"/>
        <end position="118"/>
    </location>
</feature>
<gene>
    <name evidence="3" type="ORF">PJ311_11680</name>
</gene>
<feature type="transmembrane region" description="Helical" evidence="2">
    <location>
        <begin position="12"/>
        <end position="30"/>
    </location>
</feature>
<dbReference type="EMBL" id="JAQKAB010000007">
    <property type="protein sequence ID" value="MDA7027268.1"/>
    <property type="molecule type" value="Genomic_DNA"/>
</dbReference>
<reference evidence="3 4" key="1">
    <citation type="submission" date="2023-01" db="EMBL/GenBank/DDBJ databases">
        <title>Bacillus changyiensis sp. nov., isolated from a coastal deposit.</title>
        <authorList>
            <person name="Xiao G."/>
            <person name="Lai Q."/>
            <person name="Hu Z."/>
            <person name="Shao Z."/>
        </authorList>
    </citation>
    <scope>NUCLEOTIDE SEQUENCE [LARGE SCALE GENOMIC DNA]</scope>
    <source>
        <strain evidence="3 4">CLL-7-23</strain>
    </source>
</reference>
<sequence length="118" mass="12962">MSKEGMNTKDFFIGTVIGGVVGALTALLLAPKSGKELRHDLGTQTAVIKDKTDKLTNQAKEKSSEYISLAKDKTSSISQLVANQSTQLMNKVKDLRNQETKMAEEASEYIEEPKENNN</sequence>
<proteinExistence type="predicted"/>
<evidence type="ECO:0000313" key="3">
    <source>
        <dbReference type="EMBL" id="MDA7027268.1"/>
    </source>
</evidence>
<dbReference type="InterPro" id="IPR024623">
    <property type="entry name" value="YtxH"/>
</dbReference>
<organism evidence="3 4">
    <name type="scientific">Bacillus changyiensis</name>
    <dbReference type="NCBI Taxonomy" id="3004103"/>
    <lineage>
        <taxon>Bacteria</taxon>
        <taxon>Bacillati</taxon>
        <taxon>Bacillota</taxon>
        <taxon>Bacilli</taxon>
        <taxon>Bacillales</taxon>
        <taxon>Bacillaceae</taxon>
        <taxon>Bacillus</taxon>
    </lineage>
</organism>
<evidence type="ECO:0000313" key="4">
    <source>
        <dbReference type="Proteomes" id="UP001211894"/>
    </source>
</evidence>
<keyword evidence="4" id="KW-1185">Reference proteome</keyword>